<proteinExistence type="inferred from homology"/>
<organism evidence="8 9">
    <name type="scientific">Hymenobacter ginsengisoli</name>
    <dbReference type="NCBI Taxonomy" id="1051626"/>
    <lineage>
        <taxon>Bacteria</taxon>
        <taxon>Pseudomonadati</taxon>
        <taxon>Bacteroidota</taxon>
        <taxon>Cytophagia</taxon>
        <taxon>Cytophagales</taxon>
        <taxon>Hymenobacteraceae</taxon>
        <taxon>Hymenobacter</taxon>
    </lineage>
</organism>
<comment type="pathway">
    <text evidence="6">One-carbon metabolism; tetrahydrofolate interconversion.</text>
</comment>
<comment type="caution">
    <text evidence="8">The sequence shown here is derived from an EMBL/GenBank/DDBJ whole genome shotgun (WGS) entry which is preliminary data.</text>
</comment>
<feature type="binding site" evidence="6">
    <location>
        <begin position="128"/>
        <end position="130"/>
    </location>
    <ligand>
        <name>(6S)-5,6,7,8-tetrahydrofolate</name>
        <dbReference type="ChEBI" id="CHEBI:57453"/>
    </ligand>
</feature>
<comment type="function">
    <text evidence="6">Catalyzes the reversible interconversion of serine and glycine with tetrahydrofolate (THF) serving as the one-carbon carrier. This reaction serves as the major source of one-carbon groups required for the biosynthesis of purines, thymidylate, methionine, and other important biomolecules. Also exhibits THF-independent aldolase activity toward beta-hydroxyamino acids, producing glycine and aldehydes, via a retro-aldol mechanism.</text>
</comment>
<dbReference type="Gene3D" id="3.90.1150.10">
    <property type="entry name" value="Aspartate Aminotransferase, domain 1"/>
    <property type="match status" value="1"/>
</dbReference>
<dbReference type="NCBIfam" id="NF000586">
    <property type="entry name" value="PRK00011.1"/>
    <property type="match status" value="1"/>
</dbReference>
<dbReference type="EMBL" id="BAABGQ010000006">
    <property type="protein sequence ID" value="GAA4500935.1"/>
    <property type="molecule type" value="Genomic_DNA"/>
</dbReference>
<evidence type="ECO:0000256" key="1">
    <source>
        <dbReference type="ARBA" id="ARBA00001933"/>
    </source>
</evidence>
<feature type="modified residue" description="N6-(pyridoxal phosphate)lysine" evidence="6">
    <location>
        <position position="233"/>
    </location>
</feature>
<reference evidence="9" key="1">
    <citation type="journal article" date="2019" name="Int. J. Syst. Evol. Microbiol.">
        <title>The Global Catalogue of Microorganisms (GCM) 10K type strain sequencing project: providing services to taxonomists for standard genome sequencing and annotation.</title>
        <authorList>
            <consortium name="The Broad Institute Genomics Platform"/>
            <consortium name="The Broad Institute Genome Sequencing Center for Infectious Disease"/>
            <person name="Wu L."/>
            <person name="Ma J."/>
        </authorList>
    </citation>
    <scope>NUCLEOTIDE SEQUENCE [LARGE SCALE GENOMIC DNA]</scope>
    <source>
        <strain evidence="9">JCM 17841</strain>
    </source>
</reference>
<comment type="similarity">
    <text evidence="2 6">Belongs to the SHMT family.</text>
</comment>
<comment type="pathway">
    <text evidence="6">Amino-acid biosynthesis; glycine biosynthesis; glycine from L-serine: step 1/1.</text>
</comment>
<keyword evidence="6" id="KW-0963">Cytoplasm</keyword>
<evidence type="ECO:0000256" key="3">
    <source>
        <dbReference type="ARBA" id="ARBA00022563"/>
    </source>
</evidence>
<evidence type="ECO:0000256" key="4">
    <source>
        <dbReference type="ARBA" id="ARBA00022679"/>
    </source>
</evidence>
<dbReference type="PANTHER" id="PTHR11680:SF35">
    <property type="entry name" value="SERINE HYDROXYMETHYLTRANSFERASE 1"/>
    <property type="match status" value="1"/>
</dbReference>
<evidence type="ECO:0000256" key="6">
    <source>
        <dbReference type="HAMAP-Rule" id="MF_00051"/>
    </source>
</evidence>
<dbReference type="Pfam" id="PF00464">
    <property type="entry name" value="SHMT"/>
    <property type="match status" value="1"/>
</dbReference>
<keyword evidence="9" id="KW-1185">Reference proteome</keyword>
<protein>
    <recommendedName>
        <fullName evidence="6">Serine hydroxymethyltransferase</fullName>
        <shortName evidence="6">SHMT</shortName>
        <shortName evidence="6">Serine methylase</shortName>
        <ecNumber evidence="6">2.1.2.1</ecNumber>
    </recommendedName>
</protein>
<keyword evidence="6" id="KW-0028">Amino-acid biosynthesis</keyword>
<sequence length="435" mass="47080">MQATAPTSAVAAGRDTAVFDLIAQERQRQTHGLELIASENYVSDQVMEAQGSVLTNKYAEGLPGKRYYGGCEVVDQVEQLAIDRVKELFGVQWANVQPHSGAQANAAVMLACLSPGDKILGFDLSHGGHLTHGSAVNFSGKLYQPSFYGVEKETGLIDWDKVVDTARRERPKMIICGASAYSRDWNYAALRRAADEVGALLLADISHPSGLIAKGLLNSPFEHCHIVTTTTHKTLRGPRGGLIMLGQDFDNPFGLKTPKGEIRPMSALLDSGVFPGTQGGPLEHVIAAKAVAFGEALGEGYTRYVHQVQKNAQALAKEFLNRGYDIISGGTDNHLMLIDLRSKGLTGKLAENTLVQADITINKNMVPFDDKSPFVTSGIRIGSAAVTTRGLVEADMTRIVELIDEALTHHADASRISSVRQQVNEWLQAYPLYQA</sequence>
<name>A0ABP8QC22_9BACT</name>
<keyword evidence="3 6" id="KW-0554">One-carbon metabolism</keyword>
<dbReference type="HAMAP" id="MF_00051">
    <property type="entry name" value="SHMT"/>
    <property type="match status" value="1"/>
</dbReference>
<keyword evidence="4 6" id="KW-0808">Transferase</keyword>
<comment type="subunit">
    <text evidence="6">Homodimer.</text>
</comment>
<evidence type="ECO:0000313" key="8">
    <source>
        <dbReference type="EMBL" id="GAA4500935.1"/>
    </source>
</evidence>
<dbReference type="SUPFAM" id="SSF53383">
    <property type="entry name" value="PLP-dependent transferases"/>
    <property type="match status" value="1"/>
</dbReference>
<evidence type="ECO:0000256" key="2">
    <source>
        <dbReference type="ARBA" id="ARBA00006376"/>
    </source>
</evidence>
<dbReference type="InterPro" id="IPR015422">
    <property type="entry name" value="PyrdxlP-dep_Trfase_small"/>
</dbReference>
<dbReference type="InterPro" id="IPR015424">
    <property type="entry name" value="PyrdxlP-dep_Trfase"/>
</dbReference>
<comment type="catalytic activity">
    <reaction evidence="6">
        <text>(6R)-5,10-methylene-5,6,7,8-tetrahydrofolate + glycine + H2O = (6S)-5,6,7,8-tetrahydrofolate + L-serine</text>
        <dbReference type="Rhea" id="RHEA:15481"/>
        <dbReference type="ChEBI" id="CHEBI:15377"/>
        <dbReference type="ChEBI" id="CHEBI:15636"/>
        <dbReference type="ChEBI" id="CHEBI:33384"/>
        <dbReference type="ChEBI" id="CHEBI:57305"/>
        <dbReference type="ChEBI" id="CHEBI:57453"/>
        <dbReference type="EC" id="2.1.2.1"/>
    </reaction>
</comment>
<dbReference type="InterPro" id="IPR001085">
    <property type="entry name" value="Ser_HO-MeTrfase"/>
</dbReference>
<dbReference type="Gene3D" id="3.40.640.10">
    <property type="entry name" value="Type I PLP-dependent aspartate aminotransferase-like (Major domain)"/>
    <property type="match status" value="1"/>
</dbReference>
<dbReference type="PIRSF" id="PIRSF000412">
    <property type="entry name" value="SHMT"/>
    <property type="match status" value="1"/>
</dbReference>
<feature type="binding site" evidence="6">
    <location>
        <position position="124"/>
    </location>
    <ligand>
        <name>(6S)-5,6,7,8-tetrahydrofolate</name>
        <dbReference type="ChEBI" id="CHEBI:57453"/>
    </ligand>
</feature>
<dbReference type="CDD" id="cd00378">
    <property type="entry name" value="SHMT"/>
    <property type="match status" value="1"/>
</dbReference>
<accession>A0ABP8QC22</accession>
<dbReference type="EC" id="2.1.2.1" evidence="6"/>
<feature type="site" description="Plays an important role in substrate specificity" evidence="6">
    <location>
        <position position="232"/>
    </location>
</feature>
<feature type="binding site" evidence="6">
    <location>
        <begin position="372"/>
        <end position="374"/>
    </location>
    <ligand>
        <name>(6S)-5,6,7,8-tetrahydrofolate</name>
        <dbReference type="ChEBI" id="CHEBI:57453"/>
    </ligand>
</feature>
<dbReference type="InterPro" id="IPR049943">
    <property type="entry name" value="Ser_HO-MeTrfase-like"/>
</dbReference>
<comment type="caution">
    <text evidence="6">Lacks conserved residue(s) required for the propagation of feature annotation.</text>
</comment>
<dbReference type="PANTHER" id="PTHR11680">
    <property type="entry name" value="SERINE HYDROXYMETHYLTRANSFERASE"/>
    <property type="match status" value="1"/>
</dbReference>
<gene>
    <name evidence="6" type="primary">glyA</name>
    <name evidence="8" type="ORF">GCM10023172_22030</name>
</gene>
<evidence type="ECO:0000313" key="9">
    <source>
        <dbReference type="Proteomes" id="UP001501243"/>
    </source>
</evidence>
<dbReference type="InterPro" id="IPR019798">
    <property type="entry name" value="Ser_HO-MeTrfase_PLP_BS"/>
</dbReference>
<comment type="subcellular location">
    <subcellularLocation>
        <location evidence="6">Cytoplasm</location>
    </subcellularLocation>
</comment>
<comment type="cofactor">
    <cofactor evidence="1 6">
        <name>pyridoxal 5'-phosphate</name>
        <dbReference type="ChEBI" id="CHEBI:597326"/>
    </cofactor>
</comment>
<dbReference type="InterPro" id="IPR015421">
    <property type="entry name" value="PyrdxlP-dep_Trfase_major"/>
</dbReference>
<feature type="domain" description="Serine hydroxymethyltransferase-like" evidence="7">
    <location>
        <begin position="14"/>
        <end position="403"/>
    </location>
</feature>
<evidence type="ECO:0000259" key="7">
    <source>
        <dbReference type="Pfam" id="PF00464"/>
    </source>
</evidence>
<dbReference type="PROSITE" id="PS00096">
    <property type="entry name" value="SHMT"/>
    <property type="match status" value="1"/>
</dbReference>
<evidence type="ECO:0000256" key="5">
    <source>
        <dbReference type="ARBA" id="ARBA00022898"/>
    </source>
</evidence>
<dbReference type="Proteomes" id="UP001501243">
    <property type="component" value="Unassembled WGS sequence"/>
</dbReference>
<keyword evidence="5 6" id="KW-0663">Pyridoxal phosphate</keyword>
<dbReference type="InterPro" id="IPR039429">
    <property type="entry name" value="SHMT-like_dom"/>
</dbReference>
<dbReference type="RefSeq" id="WP_208131874.1">
    <property type="nucleotide sequence ID" value="NZ_BAABGQ010000006.1"/>
</dbReference>